<dbReference type="KEGG" id="sdf:ACG33_11645"/>
<dbReference type="GO" id="GO:0046872">
    <property type="term" value="F:metal ion binding"/>
    <property type="evidence" value="ECO:0007669"/>
    <property type="project" value="UniProtKB-KW"/>
</dbReference>
<dbReference type="Gene3D" id="3.40.30.10">
    <property type="entry name" value="Glutaredoxin"/>
    <property type="match status" value="1"/>
</dbReference>
<keyword evidence="2 3" id="KW-0186">Copper</keyword>
<dbReference type="SUPFAM" id="SSF52833">
    <property type="entry name" value="Thioredoxin-like"/>
    <property type="match status" value="1"/>
</dbReference>
<evidence type="ECO:0000256" key="3">
    <source>
        <dbReference type="PIRSR" id="PIRSR603782-1"/>
    </source>
</evidence>
<dbReference type="CDD" id="cd02968">
    <property type="entry name" value="SCO"/>
    <property type="match status" value="1"/>
</dbReference>
<feature type="binding site" evidence="3">
    <location>
        <position position="102"/>
    </location>
    <ligand>
        <name>Cu cation</name>
        <dbReference type="ChEBI" id="CHEBI:23378"/>
    </ligand>
</feature>
<keyword evidence="5" id="KW-1133">Transmembrane helix</keyword>
<keyword evidence="5" id="KW-0472">Membrane</keyword>
<dbReference type="PANTHER" id="PTHR12151">
    <property type="entry name" value="ELECTRON TRANSPORT PROTIN SCO1/SENC FAMILY MEMBER"/>
    <property type="match status" value="1"/>
</dbReference>
<evidence type="ECO:0000256" key="1">
    <source>
        <dbReference type="ARBA" id="ARBA00010996"/>
    </source>
</evidence>
<dbReference type="EMBL" id="CP011971">
    <property type="protein sequence ID" value="AMN47739.1"/>
    <property type="molecule type" value="Genomic_DNA"/>
</dbReference>
<evidence type="ECO:0000256" key="5">
    <source>
        <dbReference type="SAM" id="Phobius"/>
    </source>
</evidence>
<feature type="transmembrane region" description="Helical" evidence="5">
    <location>
        <begin position="258"/>
        <end position="279"/>
    </location>
</feature>
<feature type="binding site" evidence="3">
    <location>
        <position position="98"/>
    </location>
    <ligand>
        <name>Cu cation</name>
        <dbReference type="ChEBI" id="CHEBI:23378"/>
    </ligand>
</feature>
<accession>A0A127FDP3</accession>
<dbReference type="InterPro" id="IPR013766">
    <property type="entry name" value="Thioredoxin_domain"/>
</dbReference>
<evidence type="ECO:0000256" key="4">
    <source>
        <dbReference type="PIRSR" id="PIRSR603782-2"/>
    </source>
</evidence>
<name>A0A127FDP3_STEDE</name>
<evidence type="ECO:0000313" key="9">
    <source>
        <dbReference type="Proteomes" id="UP000070250"/>
    </source>
</evidence>
<sequence>MSAWIRPVVLSLLLAVFGVGGHVPSAAAHQAARPHQAGLARDAVATAGLDGQAALRASRAAVGHTPDDYTLRDREGRPVRLSDYRGKPLLANFIYTGCFHICPASTQALHKAVRSMHKRFGDKQFNVITIGFNQPEDSPTALKAYASQLRIDDPNWEFLSPDAADVAALSRDFGFTYIPTPGGFDHTLQVSVLDADGKIYRQIYGDSFTAAKIGEPLKQLLTGMRIIDGDVGFTDLIDRVRILCSVYDPKTGAYRADYTLYFMIAGGVTFFIAMLWFALSEWRSRAASRRPMNCG</sequence>
<dbReference type="STRING" id="465721.ACG33_11645"/>
<protein>
    <submittedName>
        <fullName evidence="8">Electron transporter SenC</fullName>
    </submittedName>
</protein>
<proteinExistence type="inferred from homology"/>
<evidence type="ECO:0000313" key="8">
    <source>
        <dbReference type="EMBL" id="AMN47739.1"/>
    </source>
</evidence>
<comment type="similarity">
    <text evidence="1">Belongs to the SCO1/2 family.</text>
</comment>
<keyword evidence="5" id="KW-0812">Transmembrane</keyword>
<keyword evidence="9" id="KW-1185">Reference proteome</keyword>
<gene>
    <name evidence="8" type="ORF">ACG33_11645</name>
</gene>
<dbReference type="Proteomes" id="UP000070250">
    <property type="component" value="Chromosome"/>
</dbReference>
<dbReference type="PANTHER" id="PTHR12151:SF8">
    <property type="entry name" value="THIOREDOXIN DOMAIN-CONTAINING PROTEIN"/>
    <property type="match status" value="1"/>
</dbReference>
<feature type="disulfide bond" description="Redox-active" evidence="4">
    <location>
        <begin position="98"/>
        <end position="102"/>
    </location>
</feature>
<dbReference type="Pfam" id="PF02630">
    <property type="entry name" value="SCO1-SenC"/>
    <property type="match status" value="1"/>
</dbReference>
<dbReference type="InterPro" id="IPR036249">
    <property type="entry name" value="Thioredoxin-like_sf"/>
</dbReference>
<feature type="domain" description="Thioredoxin" evidence="7">
    <location>
        <begin position="60"/>
        <end position="222"/>
    </location>
</feature>
<reference evidence="8 9" key="1">
    <citation type="submission" date="2015-06" db="EMBL/GenBank/DDBJ databases">
        <title>A Comprehensive Approach to Explore the Metabolic and Phylogenetic Diversity of Bacterial Steroid Degradation in the Environment: Testosterone as an Example.</title>
        <authorList>
            <person name="Yang F.-C."/>
            <person name="Chen Y.-L."/>
            <person name="Yu C.-P."/>
            <person name="Tang S.-L."/>
            <person name="Wang P.-H."/>
            <person name="Ismail W."/>
            <person name="Wang C.-H."/>
            <person name="Yang C.-Y."/>
            <person name="Chiang Y.-R."/>
        </authorList>
    </citation>
    <scope>NUCLEOTIDE SEQUENCE [LARGE SCALE GENOMIC DNA]</scope>
    <source>
        <strain evidence="8 9">DSM 18526</strain>
    </source>
</reference>
<evidence type="ECO:0000256" key="6">
    <source>
        <dbReference type="SAM" id="SignalP"/>
    </source>
</evidence>
<feature type="binding site" evidence="3">
    <location>
        <position position="186"/>
    </location>
    <ligand>
        <name>Cu cation</name>
        <dbReference type="ChEBI" id="CHEBI:23378"/>
    </ligand>
</feature>
<dbReference type="AlphaFoldDB" id="A0A127FDP3"/>
<dbReference type="OrthoDB" id="9781543at2"/>
<evidence type="ECO:0000259" key="7">
    <source>
        <dbReference type="PROSITE" id="PS51352"/>
    </source>
</evidence>
<keyword evidence="4" id="KW-1015">Disulfide bond</keyword>
<keyword evidence="3" id="KW-0479">Metal-binding</keyword>
<feature type="signal peptide" evidence="6">
    <location>
        <begin position="1"/>
        <end position="21"/>
    </location>
</feature>
<feature type="chain" id="PRO_5007448374" evidence="6">
    <location>
        <begin position="22"/>
        <end position="295"/>
    </location>
</feature>
<dbReference type="InterPro" id="IPR003782">
    <property type="entry name" value="SCO1/SenC"/>
</dbReference>
<organism evidence="8 9">
    <name type="scientific">Steroidobacter denitrificans</name>
    <dbReference type="NCBI Taxonomy" id="465721"/>
    <lineage>
        <taxon>Bacteria</taxon>
        <taxon>Pseudomonadati</taxon>
        <taxon>Pseudomonadota</taxon>
        <taxon>Gammaproteobacteria</taxon>
        <taxon>Steroidobacterales</taxon>
        <taxon>Steroidobacteraceae</taxon>
        <taxon>Steroidobacter</taxon>
    </lineage>
</organism>
<keyword evidence="6" id="KW-0732">Signal</keyword>
<evidence type="ECO:0000256" key="2">
    <source>
        <dbReference type="ARBA" id="ARBA00023008"/>
    </source>
</evidence>
<dbReference type="PROSITE" id="PS51352">
    <property type="entry name" value="THIOREDOXIN_2"/>
    <property type="match status" value="1"/>
</dbReference>